<evidence type="ECO:0000256" key="4">
    <source>
        <dbReference type="ARBA" id="ARBA00023136"/>
    </source>
</evidence>
<dbReference type="PANTHER" id="PTHR24221">
    <property type="entry name" value="ATP-BINDING CASSETTE SUB-FAMILY B"/>
    <property type="match status" value="1"/>
</dbReference>
<dbReference type="GO" id="GO:0034040">
    <property type="term" value="F:ATPase-coupled lipid transmembrane transporter activity"/>
    <property type="evidence" value="ECO:0007669"/>
    <property type="project" value="TreeGrafter"/>
</dbReference>
<keyword evidence="8" id="KW-1185">Reference proteome</keyword>
<feature type="domain" description="ABC transmembrane type-1" evidence="6">
    <location>
        <begin position="19"/>
        <end position="326"/>
    </location>
</feature>
<feature type="transmembrane region" description="Helical" evidence="5">
    <location>
        <begin position="151"/>
        <end position="173"/>
    </location>
</feature>
<feature type="transmembrane region" description="Helical" evidence="5">
    <location>
        <begin position="269"/>
        <end position="289"/>
    </location>
</feature>
<keyword evidence="4 5" id="KW-0472">Membrane</keyword>
<dbReference type="InterPro" id="IPR039421">
    <property type="entry name" value="Type_1_exporter"/>
</dbReference>
<feature type="transmembrane region" description="Helical" evidence="5">
    <location>
        <begin position="179"/>
        <end position="200"/>
    </location>
</feature>
<evidence type="ECO:0000256" key="1">
    <source>
        <dbReference type="ARBA" id="ARBA00004651"/>
    </source>
</evidence>
<dbReference type="InterPro" id="IPR011527">
    <property type="entry name" value="ABC1_TM_dom"/>
</dbReference>
<reference evidence="7 8" key="1">
    <citation type="submission" date="2019-07" db="EMBL/GenBank/DDBJ databases">
        <title>Whole genome shotgun sequence of Methylobacterium gnaphalii NBRC 107716.</title>
        <authorList>
            <person name="Hosoyama A."/>
            <person name="Uohara A."/>
            <person name="Ohji S."/>
            <person name="Ichikawa N."/>
        </authorList>
    </citation>
    <scope>NUCLEOTIDE SEQUENCE [LARGE SCALE GENOMIC DNA]</scope>
    <source>
        <strain evidence="7 8">NBRC 107716</strain>
    </source>
</reference>
<gene>
    <name evidence="7" type="ORF">MGN01_14790</name>
</gene>
<dbReference type="Gene3D" id="1.20.1560.10">
    <property type="entry name" value="ABC transporter type 1, transmembrane domain"/>
    <property type="match status" value="1"/>
</dbReference>
<dbReference type="OrthoDB" id="9760920at2"/>
<keyword evidence="3 5" id="KW-1133">Transmembrane helix</keyword>
<dbReference type="GO" id="GO:0005524">
    <property type="term" value="F:ATP binding"/>
    <property type="evidence" value="ECO:0007669"/>
    <property type="project" value="InterPro"/>
</dbReference>
<comment type="subcellular location">
    <subcellularLocation>
        <location evidence="1">Cell membrane</location>
        <topology evidence="1">Multi-pass membrane protein</topology>
    </subcellularLocation>
</comment>
<sequence>MERDPILFGWRSAPRAHALAVALGVGLGTPLALFALLCLRDLIDLLVPGASEPRRFLALALPLPGHPPAVLPIASGLPMSGHGLLLAALLGLAVAALAFAGLGWLVARVCFSAQARAASRLRATAVDAILRAPPGAREDVRALPGLTGSALAGLPAAGILVPAMTLAAVLLALATAALVAARLVPAMAIGLLAVGLARALQIRRGLERTSLRQQEQAAVEAGLGDLILRMPAVRAHGSAMFERRRLGLRARATHGTLARAEAALAYARAPALALVVLLPAIFVATALWHGPGAPEGAEPTMPGALAAAAAAFVLAAAMIAAFVRLWFLRMETAPTYQRLAQALDGLADKRTAPHRAAAFPTSGPLIATDAGAYDPASGERLTGLDAVLPMPAHIAIVGERGSGVQALAALLAGQIEPSVGAITYGGVDLRSLDPVERAHRIAFAGSEAILIEGTLKQNLLYGARIDEREALGEQGRIALLKLSGLDALIYARGLEGTIDPDAEPATAQAIVAARAAVREALAAQGMARLVEPFDPALYNHQATVGENILFGEAVGATFSQERLAGHPYLRAVLEAEGLTRSFIEMGLAIARSTVEIFSDLPDDHPLFDGFSLFPARERGFFEDLIARQPDGRSWRRGPAGARDRERLIGLALRYSETRHRFGLIDPELEERIVGARASFARLMPPKFKDKIDLYDPARVTAAASLEENVLFGRITQGEAGAEQRVRALIRQVLADQGLEPAVYRLGLASRVASSGPGTAVARRQGLTEGGIGPRDRVAIDLVRCLVRRPDILVVGLLPDERKSEEIAARIMRLRMIRQNLGLIVCLPDAETLSRLPPFDAVLTVARNAATLASSSPADQPAPSHAA</sequence>
<dbReference type="Proteomes" id="UP000321750">
    <property type="component" value="Unassembled WGS sequence"/>
</dbReference>
<dbReference type="InterPro" id="IPR027417">
    <property type="entry name" value="P-loop_NTPase"/>
</dbReference>
<dbReference type="PROSITE" id="PS50929">
    <property type="entry name" value="ABC_TM1F"/>
    <property type="match status" value="1"/>
</dbReference>
<feature type="transmembrane region" description="Helical" evidence="5">
    <location>
        <begin position="83"/>
        <end position="107"/>
    </location>
</feature>
<keyword evidence="2 5" id="KW-0812">Transmembrane</keyword>
<evidence type="ECO:0000313" key="8">
    <source>
        <dbReference type="Proteomes" id="UP000321750"/>
    </source>
</evidence>
<dbReference type="GO" id="GO:0140359">
    <property type="term" value="F:ABC-type transporter activity"/>
    <property type="evidence" value="ECO:0007669"/>
    <property type="project" value="InterPro"/>
</dbReference>
<dbReference type="PANTHER" id="PTHR24221:SF654">
    <property type="entry name" value="ATP-BINDING CASSETTE SUB-FAMILY B MEMBER 6"/>
    <property type="match status" value="1"/>
</dbReference>
<organism evidence="7 8">
    <name type="scientific">Methylobacterium gnaphalii</name>
    <dbReference type="NCBI Taxonomy" id="1010610"/>
    <lineage>
        <taxon>Bacteria</taxon>
        <taxon>Pseudomonadati</taxon>
        <taxon>Pseudomonadota</taxon>
        <taxon>Alphaproteobacteria</taxon>
        <taxon>Hyphomicrobiales</taxon>
        <taxon>Methylobacteriaceae</taxon>
        <taxon>Methylobacterium</taxon>
    </lineage>
</organism>
<dbReference type="EMBL" id="BJZV01000006">
    <property type="protein sequence ID" value="GEP09634.1"/>
    <property type="molecule type" value="Genomic_DNA"/>
</dbReference>
<evidence type="ECO:0000256" key="2">
    <source>
        <dbReference type="ARBA" id="ARBA00022692"/>
    </source>
</evidence>
<accession>A0A512JI69</accession>
<evidence type="ECO:0000256" key="3">
    <source>
        <dbReference type="ARBA" id="ARBA00022989"/>
    </source>
</evidence>
<proteinExistence type="predicted"/>
<name>A0A512JI69_9HYPH</name>
<evidence type="ECO:0000259" key="6">
    <source>
        <dbReference type="PROSITE" id="PS50929"/>
    </source>
</evidence>
<feature type="transmembrane region" description="Helical" evidence="5">
    <location>
        <begin position="20"/>
        <end position="43"/>
    </location>
</feature>
<protein>
    <recommendedName>
        <fullName evidence="6">ABC transmembrane type-1 domain-containing protein</fullName>
    </recommendedName>
</protein>
<comment type="caution">
    <text evidence="7">The sequence shown here is derived from an EMBL/GenBank/DDBJ whole genome shotgun (WGS) entry which is preliminary data.</text>
</comment>
<evidence type="ECO:0000313" key="7">
    <source>
        <dbReference type="EMBL" id="GEP09634.1"/>
    </source>
</evidence>
<dbReference type="RefSeq" id="WP_147045934.1">
    <property type="nucleotide sequence ID" value="NZ_BJZV01000006.1"/>
</dbReference>
<dbReference type="InterPro" id="IPR036640">
    <property type="entry name" value="ABC1_TM_sf"/>
</dbReference>
<evidence type="ECO:0000256" key="5">
    <source>
        <dbReference type="SAM" id="Phobius"/>
    </source>
</evidence>
<dbReference type="SUPFAM" id="SSF52540">
    <property type="entry name" value="P-loop containing nucleoside triphosphate hydrolases"/>
    <property type="match status" value="1"/>
</dbReference>
<dbReference type="Gene3D" id="3.40.50.300">
    <property type="entry name" value="P-loop containing nucleotide triphosphate hydrolases"/>
    <property type="match status" value="1"/>
</dbReference>
<feature type="transmembrane region" description="Helical" evidence="5">
    <location>
        <begin position="301"/>
        <end position="327"/>
    </location>
</feature>
<dbReference type="GO" id="GO:0005886">
    <property type="term" value="C:plasma membrane"/>
    <property type="evidence" value="ECO:0007669"/>
    <property type="project" value="UniProtKB-SubCell"/>
</dbReference>
<dbReference type="AlphaFoldDB" id="A0A512JI69"/>
<dbReference type="SUPFAM" id="SSF90123">
    <property type="entry name" value="ABC transporter transmembrane region"/>
    <property type="match status" value="1"/>
</dbReference>